<evidence type="ECO:0000256" key="2">
    <source>
        <dbReference type="ARBA" id="ARBA00022801"/>
    </source>
</evidence>
<dbReference type="PIRSF" id="PIRSF005902">
    <property type="entry name" value="DNase_TatD"/>
    <property type="match status" value="1"/>
</dbReference>
<dbReference type="Proteomes" id="UP000199245">
    <property type="component" value="Unassembled WGS sequence"/>
</dbReference>
<feature type="binding site" evidence="3">
    <location>
        <position position="156"/>
    </location>
    <ligand>
        <name>a divalent metal cation</name>
        <dbReference type="ChEBI" id="CHEBI:60240"/>
        <label>2</label>
    </ligand>
</feature>
<dbReference type="InterPro" id="IPR032466">
    <property type="entry name" value="Metal_Hydrolase"/>
</dbReference>
<evidence type="ECO:0000313" key="4">
    <source>
        <dbReference type="EMBL" id="SDD08813.1"/>
    </source>
</evidence>
<dbReference type="CDD" id="cd01310">
    <property type="entry name" value="TatD_DNAse"/>
    <property type="match status" value="1"/>
</dbReference>
<gene>
    <name evidence="4" type="ORF">SAMN05216337_1007149</name>
</gene>
<dbReference type="Gene3D" id="3.20.20.140">
    <property type="entry name" value="Metal-dependent hydrolases"/>
    <property type="match status" value="1"/>
</dbReference>
<name>A0A1G6RWK4_9BRAD</name>
<keyword evidence="3" id="KW-0479">Metal-binding</keyword>
<dbReference type="InterPro" id="IPR049677">
    <property type="entry name" value="QatD"/>
</dbReference>
<dbReference type="GO" id="GO:0046872">
    <property type="term" value="F:metal ion binding"/>
    <property type="evidence" value="ECO:0007669"/>
    <property type="project" value="UniProtKB-KW"/>
</dbReference>
<sequence>MTENAQAVGVDFHCHLDLYPDHEAAIARAEAARIYTLTVTTTPKAWARNHELTRHSRFVRAALGLHPQLVAERAGELPLWERLLSETRYVGEVGLDAGPRFYKSLDTQKHVFRSVLERCAEAGGKILTVHSVRTVPAVLEMVERYLPRDRGTVVLHWFTGSKREARRAATLGCYFSVNAEMTRSDRGRALITELPIDRILTETDGPFTQVDGRPSEPADVKATVAAIADVRNLPVDATAATVKSNLRTLLGRHP</sequence>
<proteinExistence type="inferred from homology"/>
<keyword evidence="2" id="KW-0378">Hydrolase</keyword>
<dbReference type="NCBIfam" id="NF041926">
    <property type="entry name" value="QatD"/>
    <property type="match status" value="1"/>
</dbReference>
<feature type="binding site" evidence="3">
    <location>
        <position position="15"/>
    </location>
    <ligand>
        <name>a divalent metal cation</name>
        <dbReference type="ChEBI" id="CHEBI:60240"/>
        <label>1</label>
    </ligand>
</feature>
<dbReference type="InterPro" id="IPR001130">
    <property type="entry name" value="TatD-like"/>
</dbReference>
<comment type="similarity">
    <text evidence="1">Belongs to the metallo-dependent hydrolases superfamily. TatD-type hydrolase family.</text>
</comment>
<dbReference type="EMBL" id="FMZW01000007">
    <property type="protein sequence ID" value="SDD08813.1"/>
    <property type="molecule type" value="Genomic_DNA"/>
</dbReference>
<dbReference type="AlphaFoldDB" id="A0A1G6RWK4"/>
<evidence type="ECO:0000256" key="3">
    <source>
        <dbReference type="PIRSR" id="PIRSR005902-1"/>
    </source>
</evidence>
<dbReference type="Pfam" id="PF01026">
    <property type="entry name" value="TatD_DNase"/>
    <property type="match status" value="1"/>
</dbReference>
<dbReference type="PANTHER" id="PTHR46124">
    <property type="entry name" value="D-AMINOACYL-TRNA DEACYLASE"/>
    <property type="match status" value="1"/>
</dbReference>
<accession>A0A1G6RWK4</accession>
<dbReference type="PANTHER" id="PTHR46124:SF2">
    <property type="entry name" value="D-AMINOACYL-TRNA DEACYLASE"/>
    <property type="match status" value="1"/>
</dbReference>
<evidence type="ECO:0000256" key="1">
    <source>
        <dbReference type="ARBA" id="ARBA00009275"/>
    </source>
</evidence>
<feature type="binding site" evidence="3">
    <location>
        <position position="13"/>
    </location>
    <ligand>
        <name>a divalent metal cation</name>
        <dbReference type="ChEBI" id="CHEBI:60240"/>
        <label>1</label>
    </ligand>
</feature>
<feature type="binding site" evidence="3">
    <location>
        <position position="92"/>
    </location>
    <ligand>
        <name>a divalent metal cation</name>
        <dbReference type="ChEBI" id="CHEBI:60240"/>
        <label>1</label>
    </ligand>
</feature>
<organism evidence="4 5">
    <name type="scientific">Bradyrhizobium brasilense</name>
    <dbReference type="NCBI Taxonomy" id="1419277"/>
    <lineage>
        <taxon>Bacteria</taxon>
        <taxon>Pseudomonadati</taxon>
        <taxon>Pseudomonadota</taxon>
        <taxon>Alphaproteobacteria</taxon>
        <taxon>Hyphomicrobiales</taxon>
        <taxon>Nitrobacteraceae</taxon>
        <taxon>Bradyrhizobium</taxon>
    </lineage>
</organism>
<protein>
    <submittedName>
        <fullName evidence="4">TatD DNase family protein</fullName>
    </submittedName>
</protein>
<reference evidence="4 5" key="1">
    <citation type="submission" date="2016-10" db="EMBL/GenBank/DDBJ databases">
        <authorList>
            <person name="de Groot N.N."/>
        </authorList>
    </citation>
    <scope>NUCLEOTIDE SEQUENCE [LARGE SCALE GENOMIC DNA]</scope>
    <source>
        <strain evidence="4 5">R5</strain>
    </source>
</reference>
<dbReference type="GO" id="GO:0016788">
    <property type="term" value="F:hydrolase activity, acting on ester bonds"/>
    <property type="evidence" value="ECO:0007669"/>
    <property type="project" value="InterPro"/>
</dbReference>
<dbReference type="RefSeq" id="WP_092082050.1">
    <property type="nucleotide sequence ID" value="NZ_FMZW01000007.1"/>
</dbReference>
<dbReference type="SUPFAM" id="SSF51556">
    <property type="entry name" value="Metallo-dependent hydrolases"/>
    <property type="match status" value="1"/>
</dbReference>
<evidence type="ECO:0000313" key="5">
    <source>
        <dbReference type="Proteomes" id="UP000199245"/>
    </source>
</evidence>
<feature type="binding site" evidence="3">
    <location>
        <position position="204"/>
    </location>
    <ligand>
        <name>a divalent metal cation</name>
        <dbReference type="ChEBI" id="CHEBI:60240"/>
        <label>1</label>
    </ligand>
</feature>
<dbReference type="InterPro" id="IPR018228">
    <property type="entry name" value="DNase_TatD-rel_CS"/>
</dbReference>
<feature type="binding site" evidence="3">
    <location>
        <position position="130"/>
    </location>
    <ligand>
        <name>a divalent metal cation</name>
        <dbReference type="ChEBI" id="CHEBI:60240"/>
        <label>2</label>
    </ligand>
</feature>
<dbReference type="PROSITE" id="PS01091">
    <property type="entry name" value="TATD_3"/>
    <property type="match status" value="1"/>
</dbReference>